<dbReference type="PRINTS" id="PR00909">
    <property type="entry name" value="SPERMDNBNDNG"/>
</dbReference>
<keyword evidence="3" id="KW-0732">Signal</keyword>
<comment type="subcellular location">
    <subcellularLocation>
        <location evidence="1">Periplasm</location>
    </subcellularLocation>
</comment>
<dbReference type="Proteomes" id="UP000887023">
    <property type="component" value="Chromosome"/>
</dbReference>
<keyword evidence="6" id="KW-1185">Reference proteome</keyword>
<dbReference type="InterPro" id="IPR006311">
    <property type="entry name" value="TAT_signal"/>
</dbReference>
<dbReference type="EMBL" id="CP079105">
    <property type="protein sequence ID" value="QXQ14076.1"/>
    <property type="molecule type" value="Genomic_DNA"/>
</dbReference>
<dbReference type="Pfam" id="PF13416">
    <property type="entry name" value="SBP_bac_8"/>
    <property type="match status" value="1"/>
</dbReference>
<dbReference type="InterPro" id="IPR001188">
    <property type="entry name" value="Sperm_putr-bd"/>
</dbReference>
<reference evidence="5" key="1">
    <citation type="submission" date="2021-07" db="EMBL/GenBank/DDBJ databases">
        <title>Candidatus Kaistella beijingensis sp. nov. isolated from a municipal wastewater treatment plant is involved in sludge foaming.</title>
        <authorList>
            <person name="Song Y."/>
            <person name="Liu S.-J."/>
        </authorList>
    </citation>
    <scope>NUCLEOTIDE SEQUENCE</scope>
    <source>
        <strain evidence="5">DSM 43998</strain>
    </source>
</reference>
<sequence length="378" mass="40987">MTSARLFPRRRFLQGLGVAAGVGALTPGLLAGCSSGDDSSAGGSPNEVRISNWPLYIDRDTVPDFERQTGIRAVYTEDIDDNRTFYERVEPNLAAGKSIDRDLVTPTNWMAVRMRDAGYLQRLPAELIPNAKHLNPDIQMPWDPAGEWMLPWTSGITGIAYNRDAAGRDIGSFRDLLDPAFRGRIGMLTEMRDTVGLALLAVGRDPQSVSFDDAAPAFDLLTQAKEQGQIAEFTGNEYPDKLASGRFAACMAWSGDVAQMSLENPAIRFVIPEEGGLLYSDVMCIPAFGANTATAAAWINYVYDPVVAARIAAAINYISPVAGVREVLAGMGGETARLADSPLMFPDPAALSRLRVFRALSEGDEARFDQRFALITGE</sequence>
<evidence type="ECO:0000256" key="1">
    <source>
        <dbReference type="ARBA" id="ARBA00004418"/>
    </source>
</evidence>
<evidence type="ECO:0000313" key="5">
    <source>
        <dbReference type="EMBL" id="QXQ14076.1"/>
    </source>
</evidence>
<keyword evidence="4" id="KW-0574">Periplasm</keyword>
<evidence type="ECO:0000256" key="4">
    <source>
        <dbReference type="ARBA" id="ARBA00022764"/>
    </source>
</evidence>
<dbReference type="RefSeq" id="WP_066467056.1">
    <property type="nucleotide sequence ID" value="NZ_CBCRUZ010000010.1"/>
</dbReference>
<dbReference type="InterPro" id="IPR006059">
    <property type="entry name" value="SBP"/>
</dbReference>
<dbReference type="PROSITE" id="PS51257">
    <property type="entry name" value="PROKAR_LIPOPROTEIN"/>
    <property type="match status" value="1"/>
</dbReference>
<evidence type="ECO:0000313" key="6">
    <source>
        <dbReference type="Proteomes" id="UP000887023"/>
    </source>
</evidence>
<keyword evidence="2" id="KW-0813">Transport</keyword>
<proteinExistence type="predicted"/>
<dbReference type="SUPFAM" id="SSF53850">
    <property type="entry name" value="Periplasmic binding protein-like II"/>
    <property type="match status" value="1"/>
</dbReference>
<dbReference type="PANTHER" id="PTHR30222:SF17">
    <property type="entry name" value="SPERMIDINE_PUTRESCINE-BINDING PERIPLASMIC PROTEIN"/>
    <property type="match status" value="1"/>
</dbReference>
<protein>
    <submittedName>
        <fullName evidence="5">Spermidine/putrescine ABC transporter substrate-binding protein</fullName>
    </submittedName>
</protein>
<dbReference type="PROSITE" id="PS51318">
    <property type="entry name" value="TAT"/>
    <property type="match status" value="1"/>
</dbReference>
<dbReference type="CDD" id="cd13590">
    <property type="entry name" value="PBP2_PotD_PotF_like"/>
    <property type="match status" value="1"/>
</dbReference>
<name>A0ABX8S9U5_9ACTN</name>
<gene>
    <name evidence="5" type="ORF">KV203_01015</name>
</gene>
<evidence type="ECO:0000256" key="2">
    <source>
        <dbReference type="ARBA" id="ARBA00022448"/>
    </source>
</evidence>
<dbReference type="PANTHER" id="PTHR30222">
    <property type="entry name" value="SPERMIDINE/PUTRESCINE-BINDING PERIPLASMIC PROTEIN"/>
    <property type="match status" value="1"/>
</dbReference>
<accession>A0ABX8S9U5</accession>
<dbReference type="Gene3D" id="3.40.190.10">
    <property type="entry name" value="Periplasmic binding protein-like II"/>
    <property type="match status" value="2"/>
</dbReference>
<organism evidence="5 6">
    <name type="scientific">Skermania pinensis</name>
    <dbReference type="NCBI Taxonomy" id="39122"/>
    <lineage>
        <taxon>Bacteria</taxon>
        <taxon>Bacillati</taxon>
        <taxon>Actinomycetota</taxon>
        <taxon>Actinomycetes</taxon>
        <taxon>Mycobacteriales</taxon>
        <taxon>Gordoniaceae</taxon>
        <taxon>Skermania</taxon>
    </lineage>
</organism>
<evidence type="ECO:0000256" key="3">
    <source>
        <dbReference type="ARBA" id="ARBA00022729"/>
    </source>
</evidence>